<feature type="transmembrane region" description="Helical" evidence="1">
    <location>
        <begin position="158"/>
        <end position="180"/>
    </location>
</feature>
<organism evidence="2 3">
    <name type="scientific">Arthrobacter oryzae</name>
    <dbReference type="NCBI Taxonomy" id="409290"/>
    <lineage>
        <taxon>Bacteria</taxon>
        <taxon>Bacillati</taxon>
        <taxon>Actinomycetota</taxon>
        <taxon>Actinomycetes</taxon>
        <taxon>Micrococcales</taxon>
        <taxon>Micrococcaceae</taxon>
        <taxon>Arthrobacter</taxon>
    </lineage>
</organism>
<feature type="transmembrane region" description="Helical" evidence="1">
    <location>
        <begin position="128"/>
        <end position="151"/>
    </location>
</feature>
<keyword evidence="1" id="KW-0472">Membrane</keyword>
<reference evidence="2 3" key="1">
    <citation type="submission" date="2018-10" db="EMBL/GenBank/DDBJ databases">
        <title>Genomic Encyclopedia of Type Strains, Phase IV (KMG-IV): sequencing the most valuable type-strain genomes for metagenomic binning, comparative biology and taxonomic classification.</title>
        <authorList>
            <person name="Goeker M."/>
        </authorList>
    </citation>
    <scope>NUCLEOTIDE SEQUENCE [LARGE SCALE GENOMIC DNA]</scope>
    <source>
        <strain evidence="2 3">DSM 25586</strain>
    </source>
</reference>
<dbReference type="Proteomes" id="UP000276055">
    <property type="component" value="Unassembled WGS sequence"/>
</dbReference>
<proteinExistence type="predicted"/>
<comment type="caution">
    <text evidence="2">The sequence shown here is derived from an EMBL/GenBank/DDBJ whole genome shotgun (WGS) entry which is preliminary data.</text>
</comment>
<sequence length="229" mass="23866">MSITTTNLTRAAGLSAVAAGLLFIGVQFNHPHLDAEFATTTEYTVRQSLKVLMAGLSLAGITGMYLRQVRQAGVLGLIGYLVFGAGYLIMMSVEVIGAVVFSTLAHTAPGYVNDVFAVFTGGRASGDIGLMQALNLASAATFLGGGLLFGIGLFRAKVLARWAAALLAAGSVATLAIPLLPQVNERLFAIPTGVAMVGLGYSLWRDQRACAIRILPRDASRPLNPAGTK</sequence>
<evidence type="ECO:0000313" key="3">
    <source>
        <dbReference type="Proteomes" id="UP000276055"/>
    </source>
</evidence>
<accession>A0A495FMU4</accession>
<dbReference type="EMBL" id="RBIR01000001">
    <property type="protein sequence ID" value="RKR29859.1"/>
    <property type="molecule type" value="Genomic_DNA"/>
</dbReference>
<evidence type="ECO:0000313" key="2">
    <source>
        <dbReference type="EMBL" id="RKR29859.1"/>
    </source>
</evidence>
<keyword evidence="1" id="KW-0812">Transmembrane</keyword>
<feature type="transmembrane region" description="Helical" evidence="1">
    <location>
        <begin position="186"/>
        <end position="204"/>
    </location>
</feature>
<evidence type="ECO:0000256" key="1">
    <source>
        <dbReference type="SAM" id="Phobius"/>
    </source>
</evidence>
<dbReference type="RefSeq" id="WP_208641834.1">
    <property type="nucleotide sequence ID" value="NZ_RBIR01000001.1"/>
</dbReference>
<gene>
    <name evidence="2" type="ORF">C8D78_0175</name>
</gene>
<feature type="transmembrane region" description="Helical" evidence="1">
    <location>
        <begin position="12"/>
        <end position="28"/>
    </location>
</feature>
<keyword evidence="1" id="KW-1133">Transmembrane helix</keyword>
<feature type="transmembrane region" description="Helical" evidence="1">
    <location>
        <begin position="48"/>
        <end position="66"/>
    </location>
</feature>
<feature type="transmembrane region" description="Helical" evidence="1">
    <location>
        <begin position="78"/>
        <end position="108"/>
    </location>
</feature>
<name>A0A495FMU4_9MICC</name>
<evidence type="ECO:0008006" key="4">
    <source>
        <dbReference type="Google" id="ProtNLM"/>
    </source>
</evidence>
<protein>
    <recommendedName>
        <fullName evidence="4">DUF4386 family protein</fullName>
    </recommendedName>
</protein>
<dbReference type="AlphaFoldDB" id="A0A495FMU4"/>